<dbReference type="GO" id="GO:0051301">
    <property type="term" value="P:cell division"/>
    <property type="evidence" value="ECO:0007669"/>
    <property type="project" value="UniProtKB-KW"/>
</dbReference>
<reference evidence="2" key="2">
    <citation type="submission" date="2020-09" db="EMBL/GenBank/DDBJ databases">
        <authorList>
            <person name="Sun Q."/>
            <person name="Zhou Y."/>
        </authorList>
    </citation>
    <scope>NUCLEOTIDE SEQUENCE</scope>
    <source>
        <strain evidence="2">CGMCC 1.6293</strain>
    </source>
</reference>
<dbReference type="RefSeq" id="WP_028285073.1">
    <property type="nucleotide sequence ID" value="NZ_BMLF01000001.1"/>
</dbReference>
<dbReference type="Proteomes" id="UP000649829">
    <property type="component" value="Unassembled WGS sequence"/>
</dbReference>
<protein>
    <submittedName>
        <fullName evidence="2">Cell division protein FtsL</fullName>
    </submittedName>
</protein>
<comment type="caution">
    <text evidence="2">The sequence shown here is derived from an EMBL/GenBank/DDBJ whole genome shotgun (WGS) entry which is preliminary data.</text>
</comment>
<accession>A0A917W9Z7</accession>
<sequence length="123" mass="14026">MKSLLYVLSAMAVIGLAFWAYRENYETQHVLNQAERLQRDIGDARSRLAMLRAEWAYLNRPDRLRDLAEINFGGLALLPLRPDQFGRIDQVAYPTEEKMVISQTVEVSSDGAGEPDLQARDEE</sequence>
<feature type="region of interest" description="Disordered" evidence="1">
    <location>
        <begin position="104"/>
        <end position="123"/>
    </location>
</feature>
<evidence type="ECO:0000313" key="2">
    <source>
        <dbReference type="EMBL" id="GGL82656.1"/>
    </source>
</evidence>
<name>A0A917W9Z7_9RHOB</name>
<proteinExistence type="predicted"/>
<keyword evidence="3" id="KW-1185">Reference proteome</keyword>
<gene>
    <name evidence="2" type="ORF">GCM10011534_00940</name>
</gene>
<reference evidence="2" key="1">
    <citation type="journal article" date="2014" name="Int. J. Syst. Evol. Microbiol.">
        <title>Complete genome sequence of Corynebacterium casei LMG S-19264T (=DSM 44701T), isolated from a smear-ripened cheese.</title>
        <authorList>
            <consortium name="US DOE Joint Genome Institute (JGI-PGF)"/>
            <person name="Walter F."/>
            <person name="Albersmeier A."/>
            <person name="Kalinowski J."/>
            <person name="Ruckert C."/>
        </authorList>
    </citation>
    <scope>NUCLEOTIDE SEQUENCE</scope>
    <source>
        <strain evidence="2">CGMCC 1.6293</strain>
    </source>
</reference>
<dbReference type="EMBL" id="BMLF01000001">
    <property type="protein sequence ID" value="GGL82656.1"/>
    <property type="molecule type" value="Genomic_DNA"/>
</dbReference>
<dbReference type="AlphaFoldDB" id="A0A917W9Z7"/>
<evidence type="ECO:0000313" key="3">
    <source>
        <dbReference type="Proteomes" id="UP000649829"/>
    </source>
</evidence>
<keyword evidence="2" id="KW-0132">Cell division</keyword>
<organism evidence="2 3">
    <name type="scientific">Pseudooceanicola nanhaiensis</name>
    <dbReference type="NCBI Taxonomy" id="375761"/>
    <lineage>
        <taxon>Bacteria</taxon>
        <taxon>Pseudomonadati</taxon>
        <taxon>Pseudomonadota</taxon>
        <taxon>Alphaproteobacteria</taxon>
        <taxon>Rhodobacterales</taxon>
        <taxon>Paracoccaceae</taxon>
        <taxon>Pseudooceanicola</taxon>
    </lineage>
</organism>
<evidence type="ECO:0000256" key="1">
    <source>
        <dbReference type="SAM" id="MobiDB-lite"/>
    </source>
</evidence>
<keyword evidence="2" id="KW-0131">Cell cycle</keyword>